<dbReference type="GO" id="GO:0003677">
    <property type="term" value="F:DNA binding"/>
    <property type="evidence" value="ECO:0007669"/>
    <property type="project" value="InterPro"/>
</dbReference>
<dbReference type="SUPFAM" id="SSF50118">
    <property type="entry name" value="Cell growth inhibitor/plasmid maintenance toxic component"/>
    <property type="match status" value="1"/>
</dbReference>
<gene>
    <name evidence="2" type="ORF">CINF_0305</name>
</gene>
<keyword evidence="3" id="KW-1185">Reference proteome</keyword>
<dbReference type="Gene3D" id="2.30.30.110">
    <property type="match status" value="1"/>
</dbReference>
<accession>A0A7H9CFV3</accession>
<dbReference type="PANTHER" id="PTHR33988:SF1">
    <property type="entry name" value="ENDORIBONUCLEASE MAZF7-RELATED"/>
    <property type="match status" value="1"/>
</dbReference>
<dbReference type="GO" id="GO:0016787">
    <property type="term" value="F:hydrolase activity"/>
    <property type="evidence" value="ECO:0007669"/>
    <property type="project" value="UniProtKB-KW"/>
</dbReference>
<dbReference type="GO" id="GO:0006402">
    <property type="term" value="P:mRNA catabolic process"/>
    <property type="evidence" value="ECO:0007669"/>
    <property type="project" value="TreeGrafter"/>
</dbReference>
<protein>
    <recommendedName>
        <fullName evidence="1">mRNA interferase</fullName>
        <ecNumber evidence="1">3.1.-.-</ecNumber>
    </recommendedName>
</protein>
<dbReference type="PIRSF" id="PIRSF033490">
    <property type="entry name" value="MazF"/>
    <property type="match status" value="1"/>
</dbReference>
<evidence type="ECO:0000313" key="3">
    <source>
        <dbReference type="Proteomes" id="UP000509414"/>
    </source>
</evidence>
<organism evidence="2 3">
    <name type="scientific">Candidatus Campylobacter infans</name>
    <dbReference type="NCBI Taxonomy" id="2561898"/>
    <lineage>
        <taxon>Bacteria</taxon>
        <taxon>Pseudomonadati</taxon>
        <taxon>Campylobacterota</taxon>
        <taxon>Epsilonproteobacteria</taxon>
        <taxon>Campylobacterales</taxon>
        <taxon>Campylobacteraceae</taxon>
        <taxon>Campylobacter</taxon>
    </lineage>
</organism>
<proteinExistence type="inferred from homology"/>
<dbReference type="RefSeq" id="WP_179975493.1">
    <property type="nucleotide sequence ID" value="NZ_CP049075.1"/>
</dbReference>
<dbReference type="GO" id="GO:0016075">
    <property type="term" value="P:rRNA catabolic process"/>
    <property type="evidence" value="ECO:0007669"/>
    <property type="project" value="TreeGrafter"/>
</dbReference>
<keyword evidence="1" id="KW-0255">Endonuclease</keyword>
<dbReference type="PANTHER" id="PTHR33988">
    <property type="entry name" value="ENDORIBONUCLEASE MAZF-RELATED"/>
    <property type="match status" value="1"/>
</dbReference>
<sequence>MINKILQGEIWLVDFEPKIGSEIAKLRPAVVINSDCGKNYDIKILLPITTYQDKFKDIPFFYKLENYEELGLDSVSAVNCFQIKSFSSQRFKRKLGKIDEQTIFEIHQTFAEVLNPFYVLKMQ</sequence>
<dbReference type="InterPro" id="IPR011067">
    <property type="entry name" value="Plasmid_toxin/cell-grow_inhib"/>
</dbReference>
<comment type="similarity">
    <text evidence="1">Belongs to the PemK/MazF family.</text>
</comment>
<evidence type="ECO:0000256" key="1">
    <source>
        <dbReference type="PIRNR" id="PIRNR033490"/>
    </source>
</evidence>
<dbReference type="InterPro" id="IPR003477">
    <property type="entry name" value="PemK-like"/>
</dbReference>
<dbReference type="EMBL" id="CP049075">
    <property type="protein sequence ID" value="QLI04852.1"/>
    <property type="molecule type" value="Genomic_DNA"/>
</dbReference>
<dbReference type="EC" id="3.1.-.-" evidence="1"/>
<dbReference type="Pfam" id="PF02452">
    <property type="entry name" value="PemK_toxin"/>
    <property type="match status" value="1"/>
</dbReference>
<keyword evidence="1" id="KW-0540">Nuclease</keyword>
<name>A0A7H9CFV3_9BACT</name>
<dbReference type="AlphaFoldDB" id="A0A7H9CFV3"/>
<comment type="function">
    <text evidence="1">Toxic component of a type II toxin-antitoxin (TA) system.</text>
</comment>
<dbReference type="KEGG" id="cinf:CINF_0305"/>
<evidence type="ECO:0000313" key="2">
    <source>
        <dbReference type="EMBL" id="QLI04852.1"/>
    </source>
</evidence>
<reference evidence="2 3" key="1">
    <citation type="submission" date="2020-02" db="EMBL/GenBank/DDBJ databases">
        <title>Complete genome sequence of the novel Campylobacter species Candidatus Campylobacter infans.</title>
        <authorList>
            <person name="Duim B."/>
            <person name="Zomer A."/>
            <person name="van der Graaf L."/>
            <person name="Wagenaar J."/>
        </authorList>
    </citation>
    <scope>NUCLEOTIDE SEQUENCE [LARGE SCALE GENOMIC DNA]</scope>
    <source>
        <strain evidence="2 3">19S00001</strain>
    </source>
</reference>
<dbReference type="GO" id="GO:0004521">
    <property type="term" value="F:RNA endonuclease activity"/>
    <property type="evidence" value="ECO:0007669"/>
    <property type="project" value="TreeGrafter"/>
</dbReference>
<dbReference type="Proteomes" id="UP000509414">
    <property type="component" value="Chromosome"/>
</dbReference>
<keyword evidence="1" id="KW-0378">Hydrolase</keyword>